<dbReference type="InterPro" id="IPR022284">
    <property type="entry name" value="GPAT/DHAPAT"/>
</dbReference>
<dbReference type="Proteomes" id="UP000326759">
    <property type="component" value="Unassembled WGS sequence"/>
</dbReference>
<dbReference type="PIRSF" id="PIRSF000437">
    <property type="entry name" value="GPAT_DHAPAT"/>
    <property type="match status" value="1"/>
</dbReference>
<evidence type="ECO:0000256" key="4">
    <source>
        <dbReference type="ARBA" id="ARBA00023136"/>
    </source>
</evidence>
<dbReference type="CDD" id="cd07993">
    <property type="entry name" value="LPLAT_DHAPAT-like"/>
    <property type="match status" value="1"/>
</dbReference>
<dbReference type="SUPFAM" id="SSF69593">
    <property type="entry name" value="Glycerol-3-phosphate (1)-acyltransferase"/>
    <property type="match status" value="1"/>
</dbReference>
<reference evidence="8 9" key="1">
    <citation type="journal article" date="2019" name="PLoS Biol.">
        <title>Sex chromosomes control vertical transmission of feminizing Wolbachia symbionts in an isopod.</title>
        <authorList>
            <person name="Becking T."/>
            <person name="Chebbi M.A."/>
            <person name="Giraud I."/>
            <person name="Moumen B."/>
            <person name="Laverre T."/>
            <person name="Caubet Y."/>
            <person name="Peccoud J."/>
            <person name="Gilbert C."/>
            <person name="Cordaux R."/>
        </authorList>
    </citation>
    <scope>NUCLEOTIDE SEQUENCE [LARGE SCALE GENOMIC DNA]</scope>
    <source>
        <strain evidence="8">ANa2</strain>
        <tissue evidence="8">Whole body excluding digestive tract and cuticle</tissue>
    </source>
</reference>
<accession>A0A5N5T2E1</accession>
<dbReference type="Pfam" id="PF01553">
    <property type="entry name" value="Acyltransferase"/>
    <property type="match status" value="1"/>
</dbReference>
<dbReference type="GO" id="GO:0008654">
    <property type="term" value="P:phospholipid biosynthetic process"/>
    <property type="evidence" value="ECO:0007669"/>
    <property type="project" value="TreeGrafter"/>
</dbReference>
<dbReference type="GO" id="GO:0005778">
    <property type="term" value="C:peroxisomal membrane"/>
    <property type="evidence" value="ECO:0007669"/>
    <property type="project" value="TreeGrafter"/>
</dbReference>
<dbReference type="GO" id="GO:0031966">
    <property type="term" value="C:mitochondrial membrane"/>
    <property type="evidence" value="ECO:0007669"/>
    <property type="project" value="TreeGrafter"/>
</dbReference>
<evidence type="ECO:0000259" key="7">
    <source>
        <dbReference type="SMART" id="SM00563"/>
    </source>
</evidence>
<evidence type="ECO:0000256" key="3">
    <source>
        <dbReference type="ARBA" id="ARBA00022679"/>
    </source>
</evidence>
<evidence type="ECO:0000256" key="5">
    <source>
        <dbReference type="ARBA" id="ARBA00023315"/>
    </source>
</evidence>
<dbReference type="GO" id="GO:0016287">
    <property type="term" value="F:glycerone-phosphate O-acyltransferase activity"/>
    <property type="evidence" value="ECO:0007669"/>
    <property type="project" value="TreeGrafter"/>
</dbReference>
<dbReference type="Pfam" id="PF19277">
    <property type="entry name" value="GPAT_C"/>
    <property type="match status" value="1"/>
</dbReference>
<dbReference type="GO" id="GO:0019432">
    <property type="term" value="P:triglyceride biosynthetic process"/>
    <property type="evidence" value="ECO:0007669"/>
    <property type="project" value="TreeGrafter"/>
</dbReference>
<comment type="similarity">
    <text evidence="2 6">Belongs to the GPAT/DAPAT family.</text>
</comment>
<dbReference type="GO" id="GO:0008611">
    <property type="term" value="P:ether lipid biosynthetic process"/>
    <property type="evidence" value="ECO:0007669"/>
    <property type="project" value="TreeGrafter"/>
</dbReference>
<evidence type="ECO:0000256" key="1">
    <source>
        <dbReference type="ARBA" id="ARBA00004184"/>
    </source>
</evidence>
<proteinExistence type="inferred from homology"/>
<protein>
    <submittedName>
        <fullName evidence="8">Dihydroxyacetone phosphate acyltransferase</fullName>
    </submittedName>
</protein>
<comment type="subcellular location">
    <subcellularLocation>
        <location evidence="1">Endomembrane system</location>
        <topology evidence="1">Peripheral membrane protein</topology>
    </subcellularLocation>
</comment>
<evidence type="ECO:0000256" key="2">
    <source>
        <dbReference type="ARBA" id="ARBA00007937"/>
    </source>
</evidence>
<keyword evidence="5 6" id="KW-0012">Acyltransferase</keyword>
<comment type="caution">
    <text evidence="8">The sequence shown here is derived from an EMBL/GenBank/DDBJ whole genome shotgun (WGS) entry which is preliminary data.</text>
</comment>
<dbReference type="InterPro" id="IPR041728">
    <property type="entry name" value="GPAT/DHAPAT_LPLAT"/>
</dbReference>
<keyword evidence="3 6" id="KW-0808">Transferase</keyword>
<dbReference type="PANTHER" id="PTHR12563:SF17">
    <property type="entry name" value="DIHYDROXYACETONE PHOSPHATE ACYLTRANSFERASE"/>
    <property type="match status" value="1"/>
</dbReference>
<organism evidence="8 9">
    <name type="scientific">Armadillidium nasatum</name>
    <dbReference type="NCBI Taxonomy" id="96803"/>
    <lineage>
        <taxon>Eukaryota</taxon>
        <taxon>Metazoa</taxon>
        <taxon>Ecdysozoa</taxon>
        <taxon>Arthropoda</taxon>
        <taxon>Crustacea</taxon>
        <taxon>Multicrustacea</taxon>
        <taxon>Malacostraca</taxon>
        <taxon>Eumalacostraca</taxon>
        <taxon>Peracarida</taxon>
        <taxon>Isopoda</taxon>
        <taxon>Oniscidea</taxon>
        <taxon>Crinocheta</taxon>
        <taxon>Armadillidiidae</taxon>
        <taxon>Armadillidium</taxon>
    </lineage>
</organism>
<evidence type="ECO:0000313" key="9">
    <source>
        <dbReference type="Proteomes" id="UP000326759"/>
    </source>
</evidence>
<name>A0A5N5T2E1_9CRUS</name>
<gene>
    <name evidence="8" type="primary">GNPAT</name>
    <name evidence="8" type="ORF">Anas_04816</name>
</gene>
<evidence type="ECO:0000256" key="6">
    <source>
        <dbReference type="PIRNR" id="PIRNR000437"/>
    </source>
</evidence>
<feature type="domain" description="Phospholipid/glycerol acyltransferase" evidence="7">
    <location>
        <begin position="125"/>
        <end position="245"/>
    </location>
</feature>
<evidence type="ECO:0000313" key="8">
    <source>
        <dbReference type="EMBL" id="KAB7500492.1"/>
    </source>
</evidence>
<keyword evidence="4" id="KW-0472">Membrane</keyword>
<dbReference type="InterPro" id="IPR002123">
    <property type="entry name" value="Plipid/glycerol_acylTrfase"/>
</dbReference>
<sequence length="668" mass="76648">MSDNDIKKLEIEYEDILADRRKGSDLRWAAREWEEVVTYKFRKKILRSDRVNHSINKLVALGESRKKIEKKVAYIVEDMRHSLDIGMIRKFAVTLPKIMKLIYNKILVNKSGIEIIKESTEDAPILFLPTHRSYADFLLISYLTYHYNLPFPVIAAGMDFMSMAFIGDMLRGAGAFYIRRSFMDDSLYWAVFQEYVQSLICDSGQPMEFFLEGTRSRRLLGCVLECWIRAKLPDITIVPISISYNRTLEEKLYAYEMLGVPKPKESTSGLLKAMRILKEKFGTIYVHIGKGISVSKFLSPRVDRHLNVDPFYLSSLSPKEFNACESLAYHVIRVLQNNCVVSVWSLACVGLIRALWAGFWSLPFDTLYKETLNLARLAKKLGALVEGLDTIESIEDHLRRSLTEHCEVVSLSDSDNLVYIHKIHKEIADSKPVRLKELSFSSPTTVENSVTHLLLQYYVNQILHLFIRPSLVLFIFQNSSSATLSLDDVYQKFFVLSSIFSFDFIFESDYLKQDVNDALAFLEDEQCVIQEAKSSHYFLTQTKISKGNTHCEGHNLKEFLAVITKPFLLNYQVALQTIEVTRVWSDESSVVSAIQANIEGPASRHCLYSSLSLDTCRQAVKMLIKMDALSKEKRPDGKNELISNKKNIEYLKEVLRPNLILESQKSKL</sequence>
<dbReference type="GO" id="GO:0006631">
    <property type="term" value="P:fatty acid metabolic process"/>
    <property type="evidence" value="ECO:0007669"/>
    <property type="project" value="TreeGrafter"/>
</dbReference>
<dbReference type="EMBL" id="SEYY01013807">
    <property type="protein sequence ID" value="KAB7500492.1"/>
    <property type="molecule type" value="Genomic_DNA"/>
</dbReference>
<dbReference type="OrthoDB" id="10255570at2759"/>
<dbReference type="InterPro" id="IPR045520">
    <property type="entry name" value="GPAT/DHAPAT_C"/>
</dbReference>
<dbReference type="GO" id="GO:0004366">
    <property type="term" value="F:glycerol-3-phosphate O-acyltransferase activity"/>
    <property type="evidence" value="ECO:0007669"/>
    <property type="project" value="TreeGrafter"/>
</dbReference>
<dbReference type="AlphaFoldDB" id="A0A5N5T2E1"/>
<dbReference type="PANTHER" id="PTHR12563">
    <property type="entry name" value="GLYCEROL-3-PHOSPHATE ACYLTRANSFERASE"/>
    <property type="match status" value="1"/>
</dbReference>
<dbReference type="SMART" id="SM00563">
    <property type="entry name" value="PlsC"/>
    <property type="match status" value="1"/>
</dbReference>
<keyword evidence="9" id="KW-1185">Reference proteome</keyword>
<dbReference type="GO" id="GO:0012505">
    <property type="term" value="C:endomembrane system"/>
    <property type="evidence" value="ECO:0007669"/>
    <property type="project" value="UniProtKB-SubCell"/>
</dbReference>